<dbReference type="PANTHER" id="PTHR39594:SF1">
    <property type="entry name" value="PROTEIN YCHQ"/>
    <property type="match status" value="1"/>
</dbReference>
<dbReference type="GO" id="GO:0005886">
    <property type="term" value="C:plasma membrane"/>
    <property type="evidence" value="ECO:0007669"/>
    <property type="project" value="TreeGrafter"/>
</dbReference>
<evidence type="ECO:0000313" key="3">
    <source>
        <dbReference type="Proteomes" id="UP000886689"/>
    </source>
</evidence>
<dbReference type="Proteomes" id="UP000886689">
    <property type="component" value="Unassembled WGS sequence"/>
</dbReference>
<proteinExistence type="predicted"/>
<keyword evidence="1" id="KW-1133">Transmembrane helix</keyword>
<dbReference type="InterPro" id="IPR007360">
    <property type="entry name" value="SirB"/>
</dbReference>
<dbReference type="EMBL" id="JADJUC010000030">
    <property type="protein sequence ID" value="MBK8525359.1"/>
    <property type="molecule type" value="Genomic_DNA"/>
</dbReference>
<evidence type="ECO:0000313" key="2">
    <source>
        <dbReference type="EMBL" id="MBK8525359.1"/>
    </source>
</evidence>
<sequence length="131" mass="14224">MSYLALKHLHITAVLLSGTGFFLRGLLMLGDSPLLARRWLKVVPHVVDTVLLGSAIAMAVMSAQYPFAQAWLTAKFIGLLAYILLGMVALKRGRTKAQRAGFFIAALVAFAYIVAVALTRDPMGFLGTLFK</sequence>
<dbReference type="Pfam" id="PF04247">
    <property type="entry name" value="SirB"/>
    <property type="match status" value="1"/>
</dbReference>
<dbReference type="PIRSF" id="PIRSF005610">
    <property type="entry name" value="SirB"/>
    <property type="match status" value="1"/>
</dbReference>
<protein>
    <submittedName>
        <fullName evidence="2">SirB2 family protein</fullName>
    </submittedName>
</protein>
<keyword evidence="1" id="KW-0812">Transmembrane</keyword>
<keyword evidence="1" id="KW-0472">Membrane</keyword>
<reference evidence="2" key="1">
    <citation type="submission" date="2020-10" db="EMBL/GenBank/DDBJ databases">
        <title>Connecting structure to function with the recovery of over 1000 high-quality activated sludge metagenome-assembled genomes encoding full-length rRNA genes using long-read sequencing.</title>
        <authorList>
            <person name="Singleton C.M."/>
            <person name="Petriglieri F."/>
            <person name="Kristensen J.M."/>
            <person name="Kirkegaard R.H."/>
            <person name="Michaelsen T.Y."/>
            <person name="Andersen M.H."/>
            <person name="Karst S.M."/>
            <person name="Dueholm M.S."/>
            <person name="Nielsen P.H."/>
            <person name="Albertsen M."/>
        </authorList>
    </citation>
    <scope>NUCLEOTIDE SEQUENCE</scope>
    <source>
        <strain evidence="2">Hirt_18-Q3-R61-65_BATAC.395</strain>
    </source>
</reference>
<evidence type="ECO:0000256" key="1">
    <source>
        <dbReference type="SAM" id="Phobius"/>
    </source>
</evidence>
<accession>A0A9D7PU30</accession>
<gene>
    <name evidence="2" type="ORF">IPL58_15785</name>
</gene>
<feature type="transmembrane region" description="Helical" evidence="1">
    <location>
        <begin position="102"/>
        <end position="119"/>
    </location>
</feature>
<feature type="transmembrane region" description="Helical" evidence="1">
    <location>
        <begin position="12"/>
        <end position="30"/>
    </location>
</feature>
<comment type="caution">
    <text evidence="2">The sequence shown here is derived from an EMBL/GenBank/DDBJ whole genome shotgun (WGS) entry which is preliminary data.</text>
</comment>
<feature type="transmembrane region" description="Helical" evidence="1">
    <location>
        <begin position="42"/>
        <end position="65"/>
    </location>
</feature>
<feature type="transmembrane region" description="Helical" evidence="1">
    <location>
        <begin position="71"/>
        <end position="90"/>
    </location>
</feature>
<organism evidence="2 3">
    <name type="scientific">Candidatus Proximibacter danicus</name>
    <dbReference type="NCBI Taxonomy" id="2954365"/>
    <lineage>
        <taxon>Bacteria</taxon>
        <taxon>Pseudomonadati</taxon>
        <taxon>Pseudomonadota</taxon>
        <taxon>Betaproteobacteria</taxon>
        <taxon>Candidatus Proximibacter</taxon>
    </lineage>
</organism>
<name>A0A9D7PU30_9PROT</name>
<dbReference type="AlphaFoldDB" id="A0A9D7PU30"/>
<dbReference type="PANTHER" id="PTHR39594">
    <property type="entry name" value="PROTEIN YCHQ"/>
    <property type="match status" value="1"/>
</dbReference>